<geneLocation type="plasmid" evidence="3">
    <name>pelp_2</name>
</geneLocation>
<proteinExistence type="predicted"/>
<protein>
    <submittedName>
        <fullName evidence="2">Type II secretion system protein G</fullName>
    </submittedName>
</protein>
<dbReference type="InterPro" id="IPR012902">
    <property type="entry name" value="N_methyl_site"/>
</dbReference>
<accession>A0A518HF33</accession>
<keyword evidence="2" id="KW-0614">Plasmid</keyword>
<dbReference type="PANTHER" id="PTHR30093:SF2">
    <property type="entry name" value="TYPE II SECRETION SYSTEM PROTEIN H"/>
    <property type="match status" value="1"/>
</dbReference>
<feature type="domain" description="DUF1559" evidence="1">
    <location>
        <begin position="31"/>
        <end position="282"/>
    </location>
</feature>
<dbReference type="InterPro" id="IPR027558">
    <property type="entry name" value="Pre_pil_HX9DG_C"/>
</dbReference>
<dbReference type="PANTHER" id="PTHR30093">
    <property type="entry name" value="GENERAL SECRETION PATHWAY PROTEIN G"/>
    <property type="match status" value="1"/>
</dbReference>
<dbReference type="InterPro" id="IPR045584">
    <property type="entry name" value="Pilin-like"/>
</dbReference>
<dbReference type="Pfam" id="PF07596">
    <property type="entry name" value="SBP_bac_10"/>
    <property type="match status" value="1"/>
</dbReference>
<evidence type="ECO:0000313" key="3">
    <source>
        <dbReference type="Proteomes" id="UP000317835"/>
    </source>
</evidence>
<dbReference type="EMBL" id="CP036428">
    <property type="protein sequence ID" value="QDV39444.1"/>
    <property type="molecule type" value="Genomic_DNA"/>
</dbReference>
<dbReference type="NCBIfam" id="TIGR04294">
    <property type="entry name" value="pre_pil_HX9DG"/>
    <property type="match status" value="1"/>
</dbReference>
<dbReference type="AlphaFoldDB" id="A0A518HF33"/>
<dbReference type="PROSITE" id="PS00409">
    <property type="entry name" value="PROKAR_NTER_METHYL"/>
    <property type="match status" value="1"/>
</dbReference>
<sequence>MRDRRGFTLIELLVVIAIIGVLIALLLPAVQSAREAARRAQCTNNLKQIGLALHNYHDVWGRFPMGSVRVDTPNGPYRRPFLASMLPFLEQRNLFDSYNYDLSFQRPEQITTRAAIVNVFTCPSDEQQTFVNNGGNVTDVKGSYGVNWGQNTYGDQGLPAPFAINYGATFADIRDGTTNTFLMSELIQTPHPLGQPVDVIDRRGRIWSEQPSSHQISTRIGPNSLAGDYGACWDRPDLKAPCIRNLGQGQTHYLGSRSFHPGGVNTLFGDGSVRFIKDSIDLLVWRALSSRAGGEVISGDQF</sequence>
<keyword evidence="3" id="KW-1185">Reference proteome</keyword>
<dbReference type="Gene3D" id="3.30.700.10">
    <property type="entry name" value="Glycoprotein, Type 4 Pilin"/>
    <property type="match status" value="1"/>
</dbReference>
<organism evidence="2 3">
    <name type="scientific">Tautonia plasticadhaerens</name>
    <dbReference type="NCBI Taxonomy" id="2527974"/>
    <lineage>
        <taxon>Bacteria</taxon>
        <taxon>Pseudomonadati</taxon>
        <taxon>Planctomycetota</taxon>
        <taxon>Planctomycetia</taxon>
        <taxon>Isosphaerales</taxon>
        <taxon>Isosphaeraceae</taxon>
        <taxon>Tautonia</taxon>
    </lineage>
</organism>
<reference evidence="2 3" key="1">
    <citation type="submission" date="2019-02" db="EMBL/GenBank/DDBJ databases">
        <title>Deep-cultivation of Planctomycetes and their phenomic and genomic characterization uncovers novel biology.</title>
        <authorList>
            <person name="Wiegand S."/>
            <person name="Jogler M."/>
            <person name="Boedeker C."/>
            <person name="Pinto D."/>
            <person name="Vollmers J."/>
            <person name="Rivas-Marin E."/>
            <person name="Kohn T."/>
            <person name="Peeters S.H."/>
            <person name="Heuer A."/>
            <person name="Rast P."/>
            <person name="Oberbeckmann S."/>
            <person name="Bunk B."/>
            <person name="Jeske O."/>
            <person name="Meyerdierks A."/>
            <person name="Storesund J.E."/>
            <person name="Kallscheuer N."/>
            <person name="Luecker S."/>
            <person name="Lage O.M."/>
            <person name="Pohl T."/>
            <person name="Merkel B.J."/>
            <person name="Hornburger P."/>
            <person name="Mueller R.-W."/>
            <person name="Bruemmer F."/>
            <person name="Labrenz M."/>
            <person name="Spormann A.M."/>
            <person name="Op den Camp H."/>
            <person name="Overmann J."/>
            <person name="Amann R."/>
            <person name="Jetten M.S.M."/>
            <person name="Mascher T."/>
            <person name="Medema M.H."/>
            <person name="Devos D.P."/>
            <person name="Kaster A.-K."/>
            <person name="Ovreas L."/>
            <person name="Rohde M."/>
            <person name="Galperin M.Y."/>
            <person name="Jogler C."/>
        </authorList>
    </citation>
    <scope>NUCLEOTIDE SEQUENCE [LARGE SCALE GENOMIC DNA]</scope>
    <source>
        <strain evidence="2 3">ElP</strain>
        <plasmid evidence="3">pelp_2</plasmid>
    </source>
</reference>
<name>A0A518HF33_9BACT</name>
<evidence type="ECO:0000313" key="2">
    <source>
        <dbReference type="EMBL" id="QDV39444.1"/>
    </source>
</evidence>
<dbReference type="Proteomes" id="UP000317835">
    <property type="component" value="Plasmid pElP_2"/>
</dbReference>
<evidence type="ECO:0000259" key="1">
    <source>
        <dbReference type="Pfam" id="PF07596"/>
    </source>
</evidence>
<dbReference type="NCBIfam" id="TIGR02532">
    <property type="entry name" value="IV_pilin_GFxxxE"/>
    <property type="match status" value="1"/>
</dbReference>
<dbReference type="RefSeq" id="WP_145279656.1">
    <property type="nucleotide sequence ID" value="NZ_CP036428.1"/>
</dbReference>
<dbReference type="InterPro" id="IPR011453">
    <property type="entry name" value="DUF1559"/>
</dbReference>
<dbReference type="OrthoDB" id="264135at2"/>
<dbReference type="SUPFAM" id="SSF54523">
    <property type="entry name" value="Pili subunits"/>
    <property type="match status" value="1"/>
</dbReference>
<dbReference type="KEGG" id="tpla:ElP_74110"/>
<gene>
    <name evidence="2" type="primary">pulG</name>
    <name evidence="2" type="ORF">ElP_74110</name>
</gene>
<dbReference type="Pfam" id="PF07963">
    <property type="entry name" value="N_methyl"/>
    <property type="match status" value="1"/>
</dbReference>